<dbReference type="InterPro" id="IPR049492">
    <property type="entry name" value="BD-FAE-like_dom"/>
</dbReference>
<dbReference type="PATRIC" id="fig|1263867.3.peg.2551"/>
<dbReference type="Gene3D" id="3.40.50.1820">
    <property type="entry name" value="alpha/beta hydrolase"/>
    <property type="match status" value="1"/>
</dbReference>
<dbReference type="Proteomes" id="UP000011529">
    <property type="component" value="Unassembled WGS sequence"/>
</dbReference>
<dbReference type="SUPFAM" id="SSF53474">
    <property type="entry name" value="alpha/beta-Hydrolases"/>
    <property type="match status" value="1"/>
</dbReference>
<dbReference type="PANTHER" id="PTHR48081">
    <property type="entry name" value="AB HYDROLASE SUPERFAMILY PROTEIN C4A8.06C"/>
    <property type="match status" value="1"/>
</dbReference>
<reference evidence="3" key="1">
    <citation type="submission" date="2012-11" db="EMBL/GenBank/DDBJ databases">
        <title>Permanent draft genomes of Rhodopirellula europaea strain SH398 and 6C.</title>
        <authorList>
            <person name="Richter M."/>
            <person name="Richter-Heitmann T."/>
            <person name="Frank C."/>
            <person name="Harder J."/>
            <person name="Glockner F.O."/>
        </authorList>
    </citation>
    <scope>NUCLEOTIDE SEQUENCE</scope>
    <source>
        <strain evidence="3">6C</strain>
    </source>
</reference>
<dbReference type="EMBL" id="ANMO01000115">
    <property type="protein sequence ID" value="EMB16879.1"/>
    <property type="molecule type" value="Genomic_DNA"/>
</dbReference>
<proteinExistence type="predicted"/>
<dbReference type="Pfam" id="PF20434">
    <property type="entry name" value="BD-FAE"/>
    <property type="match status" value="1"/>
</dbReference>
<keyword evidence="1" id="KW-0378">Hydrolase</keyword>
<dbReference type="PANTHER" id="PTHR48081:SF13">
    <property type="entry name" value="ALPHA_BETA HYDROLASE"/>
    <property type="match status" value="1"/>
</dbReference>
<evidence type="ECO:0000313" key="3">
    <source>
        <dbReference type="EMBL" id="EMB16879.1"/>
    </source>
</evidence>
<dbReference type="GO" id="GO:0016787">
    <property type="term" value="F:hydrolase activity"/>
    <property type="evidence" value="ECO:0007669"/>
    <property type="project" value="UniProtKB-KW"/>
</dbReference>
<evidence type="ECO:0000313" key="4">
    <source>
        <dbReference type="Proteomes" id="UP000011529"/>
    </source>
</evidence>
<reference evidence="3" key="2">
    <citation type="journal article" date="2013" name="Mar. Genomics">
        <title>Expression of sulfatases in Rhodopirellula baltica and the diversity of sulfatases in the genus Rhodopirellula.</title>
        <authorList>
            <person name="Wegner C.E."/>
            <person name="Richter-Heitmann T."/>
            <person name="Klindworth A."/>
            <person name="Klockow C."/>
            <person name="Richter M."/>
            <person name="Achstetter T."/>
            <person name="Glockner F.O."/>
            <person name="Harder J."/>
        </authorList>
    </citation>
    <scope>NUCLEOTIDE SEQUENCE [LARGE SCALE GENOMIC DNA]</scope>
    <source>
        <strain evidence="3">6C</strain>
    </source>
</reference>
<gene>
    <name evidence="3" type="ORF">RE6C_02391</name>
</gene>
<protein>
    <submittedName>
        <fullName evidence="3">Lipase/esterase</fullName>
    </submittedName>
</protein>
<accession>M2B3T2</accession>
<evidence type="ECO:0000256" key="1">
    <source>
        <dbReference type="ARBA" id="ARBA00022801"/>
    </source>
</evidence>
<evidence type="ECO:0000259" key="2">
    <source>
        <dbReference type="Pfam" id="PF20434"/>
    </source>
</evidence>
<organism evidence="3 4">
    <name type="scientific">Rhodopirellula europaea 6C</name>
    <dbReference type="NCBI Taxonomy" id="1263867"/>
    <lineage>
        <taxon>Bacteria</taxon>
        <taxon>Pseudomonadati</taxon>
        <taxon>Planctomycetota</taxon>
        <taxon>Planctomycetia</taxon>
        <taxon>Pirellulales</taxon>
        <taxon>Pirellulaceae</taxon>
        <taxon>Rhodopirellula</taxon>
    </lineage>
</organism>
<feature type="domain" description="BD-FAE-like" evidence="2">
    <location>
        <begin position="41"/>
        <end position="244"/>
    </location>
</feature>
<sequence length="288" mass="31135">MCLLMFQKAAHCEESSSVVTHQGLVYAEVSGAGNEARSLQLDLFVPATSEPPPLVVWIHGGGWRNGSRRNPKLIEVTEHGYTLASLSYRFSKEAIFPAQVHDCKAAIRWLRANAERYGYNADWIAVAGSSAGGHLALLLGTSGDVAELEGAVGGNVEQSSRVQAVIDYFGPSDFVLRGKTQPERAYTDLSGSYALLGGKDGKVSEQMEQFASPATHVSSDDPPLLIFHGTADKTVLLDQSERIVELYEASGLEVELIEHEGAGHGGKRFFTGESLQKAIHFLNAHRPD</sequence>
<dbReference type="InterPro" id="IPR050300">
    <property type="entry name" value="GDXG_lipolytic_enzyme"/>
</dbReference>
<keyword evidence="4" id="KW-1185">Reference proteome</keyword>
<comment type="caution">
    <text evidence="3">The sequence shown here is derived from an EMBL/GenBank/DDBJ whole genome shotgun (WGS) entry which is preliminary data.</text>
</comment>
<name>M2B3T2_9BACT</name>
<dbReference type="InterPro" id="IPR029058">
    <property type="entry name" value="AB_hydrolase_fold"/>
</dbReference>
<dbReference type="AlphaFoldDB" id="M2B3T2"/>